<reference evidence="1" key="2">
    <citation type="journal article" date="2015" name="Fish Shellfish Immunol.">
        <title>Early steps in the European eel (Anguilla anguilla)-Vibrio vulnificus interaction in the gills: Role of the RtxA13 toxin.</title>
        <authorList>
            <person name="Callol A."/>
            <person name="Pajuelo D."/>
            <person name="Ebbesson L."/>
            <person name="Teles M."/>
            <person name="MacKenzie S."/>
            <person name="Amaro C."/>
        </authorList>
    </citation>
    <scope>NUCLEOTIDE SEQUENCE</scope>
</reference>
<accession>A0A0E9SII7</accession>
<organism evidence="1">
    <name type="scientific">Anguilla anguilla</name>
    <name type="common">European freshwater eel</name>
    <name type="synonym">Muraena anguilla</name>
    <dbReference type="NCBI Taxonomy" id="7936"/>
    <lineage>
        <taxon>Eukaryota</taxon>
        <taxon>Metazoa</taxon>
        <taxon>Chordata</taxon>
        <taxon>Craniata</taxon>
        <taxon>Vertebrata</taxon>
        <taxon>Euteleostomi</taxon>
        <taxon>Actinopterygii</taxon>
        <taxon>Neopterygii</taxon>
        <taxon>Teleostei</taxon>
        <taxon>Anguilliformes</taxon>
        <taxon>Anguillidae</taxon>
        <taxon>Anguilla</taxon>
    </lineage>
</organism>
<evidence type="ECO:0000313" key="1">
    <source>
        <dbReference type="EMBL" id="JAH41199.1"/>
    </source>
</evidence>
<name>A0A0E9SII7_ANGAN</name>
<reference evidence="1" key="1">
    <citation type="submission" date="2014-11" db="EMBL/GenBank/DDBJ databases">
        <authorList>
            <person name="Amaro Gonzalez C."/>
        </authorList>
    </citation>
    <scope>NUCLEOTIDE SEQUENCE</scope>
</reference>
<protein>
    <submittedName>
        <fullName evidence="1">Uncharacterized protein</fullName>
    </submittedName>
</protein>
<sequence>MQDLINNDLSLQLSPAPWPPTHFLFFIPF</sequence>
<dbReference type="AlphaFoldDB" id="A0A0E9SII7"/>
<dbReference type="EMBL" id="GBXM01067378">
    <property type="protein sequence ID" value="JAH41199.1"/>
    <property type="molecule type" value="Transcribed_RNA"/>
</dbReference>
<proteinExistence type="predicted"/>